<evidence type="ECO:0000256" key="2">
    <source>
        <dbReference type="ARBA" id="ARBA00023015"/>
    </source>
</evidence>
<keyword evidence="2" id="KW-0805">Transcription regulation</keyword>
<dbReference type="Proteomes" id="UP000293172">
    <property type="component" value="Unassembled WGS sequence"/>
</dbReference>
<dbReference type="Gene3D" id="3.40.50.880">
    <property type="match status" value="1"/>
</dbReference>
<evidence type="ECO:0000313" key="8">
    <source>
        <dbReference type="Proteomes" id="UP000293172"/>
    </source>
</evidence>
<dbReference type="PANTHER" id="PTHR46796">
    <property type="entry name" value="HTH-TYPE TRANSCRIPTIONAL ACTIVATOR RHAS-RELATED"/>
    <property type="match status" value="1"/>
</dbReference>
<comment type="function">
    <text evidence="5">Regulatory protein of the TOL plasmid xyl operons. XylS activates the xylXYZLTEGFJQKIH operon required for the degradation of toluene, m-xylene and p-xylene.</text>
</comment>
<feature type="domain" description="HTH araC/xylS-type" evidence="6">
    <location>
        <begin position="261"/>
        <end position="359"/>
    </location>
</feature>
<dbReference type="GO" id="GO:0043565">
    <property type="term" value="F:sequence-specific DNA binding"/>
    <property type="evidence" value="ECO:0007669"/>
    <property type="project" value="InterPro"/>
</dbReference>
<sequence>MPSALDGAEHHAMLSATLPGRADGAPAMSSLQPLGMRAQLSRSSVRRVIILTYPGCFVGEVVKLLEVFASLSPSRSDPLASYQTDVYSICGGVLLSPMCASVKVETLAVLGPAPDVVDTLIVAHGPVQSVVEFPQPLLAWLREVDQRARRVIALGAGAFLLAAADLLTARRVVTHSSLQQALGERYPALQVERDTCFQIDGHYCTSSEQIGARELALRLIREDRGEPQAERRCASPLRSCPGCRSTTASVALLGQPESLAHRLCRWWLQHLDEELHMDRAALELCTSERSLRRQFKHETGFSPYSFLFLLRLEMARQALLDSDLPVDKVARRCGLLDGEQLARMFRKFIRATPRGYRESMRRGLPPEKLHADYARLFDGRARPAWLQEMLLSAEQPGRASPQWVIR</sequence>
<evidence type="ECO:0000256" key="5">
    <source>
        <dbReference type="ARBA" id="ARBA00037345"/>
    </source>
</evidence>
<dbReference type="Pfam" id="PF01965">
    <property type="entry name" value="DJ-1_PfpI"/>
    <property type="match status" value="1"/>
</dbReference>
<evidence type="ECO:0000256" key="3">
    <source>
        <dbReference type="ARBA" id="ARBA00023125"/>
    </source>
</evidence>
<dbReference type="OrthoDB" id="6831751at2"/>
<dbReference type="InterPro" id="IPR002818">
    <property type="entry name" value="DJ-1/PfpI"/>
</dbReference>
<dbReference type="Gene3D" id="1.10.10.60">
    <property type="entry name" value="Homeodomain-like"/>
    <property type="match status" value="1"/>
</dbReference>
<comment type="caution">
    <text evidence="7">The sequence shown here is derived from an EMBL/GenBank/DDBJ whole genome shotgun (WGS) entry which is preliminary data.</text>
</comment>
<protein>
    <recommendedName>
        <fullName evidence="6">HTH araC/xylS-type domain-containing protein</fullName>
    </recommendedName>
</protein>
<accession>A0A4Q9R6G4</accession>
<evidence type="ECO:0000313" key="7">
    <source>
        <dbReference type="EMBL" id="TBU96154.1"/>
    </source>
</evidence>
<evidence type="ECO:0000259" key="6">
    <source>
        <dbReference type="PROSITE" id="PS01124"/>
    </source>
</evidence>
<gene>
    <name evidence="7" type="ORF">DNK44_05200</name>
</gene>
<dbReference type="InterPro" id="IPR050204">
    <property type="entry name" value="AraC_XylS_family_regulators"/>
</dbReference>
<reference evidence="7 8" key="1">
    <citation type="submission" date="2018-06" db="EMBL/GenBank/DDBJ databases">
        <title>Three novel Pseudomonas species isolated from symptomatic oak.</title>
        <authorList>
            <person name="Bueno-Gonzalez V."/>
            <person name="Brady C."/>
        </authorList>
    </citation>
    <scope>NUCLEOTIDE SEQUENCE [LARGE SCALE GENOMIC DNA]</scope>
    <source>
        <strain evidence="7 8">P6B</strain>
    </source>
</reference>
<name>A0A4Q9R6G4_9GAMM</name>
<dbReference type="AlphaFoldDB" id="A0A4Q9R6G4"/>
<evidence type="ECO:0000256" key="4">
    <source>
        <dbReference type="ARBA" id="ARBA00023163"/>
    </source>
</evidence>
<dbReference type="SUPFAM" id="SSF52317">
    <property type="entry name" value="Class I glutamine amidotransferase-like"/>
    <property type="match status" value="1"/>
</dbReference>
<comment type="subcellular location">
    <subcellularLocation>
        <location evidence="1">Cytoplasm</location>
    </subcellularLocation>
</comment>
<dbReference type="SUPFAM" id="SSF46689">
    <property type="entry name" value="Homeodomain-like"/>
    <property type="match status" value="2"/>
</dbReference>
<evidence type="ECO:0000256" key="1">
    <source>
        <dbReference type="ARBA" id="ARBA00004496"/>
    </source>
</evidence>
<dbReference type="InterPro" id="IPR018062">
    <property type="entry name" value="HTH_AraC-typ_CS"/>
</dbReference>
<dbReference type="PROSITE" id="PS01124">
    <property type="entry name" value="HTH_ARAC_FAMILY_2"/>
    <property type="match status" value="1"/>
</dbReference>
<dbReference type="InterPro" id="IPR029062">
    <property type="entry name" value="Class_I_gatase-like"/>
</dbReference>
<proteinExistence type="predicted"/>
<dbReference type="Pfam" id="PF12833">
    <property type="entry name" value="HTH_18"/>
    <property type="match status" value="1"/>
</dbReference>
<dbReference type="GO" id="GO:0005737">
    <property type="term" value="C:cytoplasm"/>
    <property type="evidence" value="ECO:0007669"/>
    <property type="project" value="UniProtKB-SubCell"/>
</dbReference>
<dbReference type="GO" id="GO:0003700">
    <property type="term" value="F:DNA-binding transcription factor activity"/>
    <property type="evidence" value="ECO:0007669"/>
    <property type="project" value="InterPro"/>
</dbReference>
<dbReference type="InterPro" id="IPR009057">
    <property type="entry name" value="Homeodomain-like_sf"/>
</dbReference>
<dbReference type="PROSITE" id="PS00041">
    <property type="entry name" value="HTH_ARAC_FAMILY_1"/>
    <property type="match status" value="1"/>
</dbReference>
<keyword evidence="4" id="KW-0804">Transcription</keyword>
<dbReference type="RefSeq" id="WP_131197484.1">
    <property type="nucleotide sequence ID" value="NZ_QJUL01000005.1"/>
</dbReference>
<dbReference type="GO" id="GO:0009893">
    <property type="term" value="P:positive regulation of metabolic process"/>
    <property type="evidence" value="ECO:0007669"/>
    <property type="project" value="UniProtKB-ARBA"/>
</dbReference>
<dbReference type="EMBL" id="QJUL01000005">
    <property type="protein sequence ID" value="TBU96154.1"/>
    <property type="molecule type" value="Genomic_DNA"/>
</dbReference>
<keyword evidence="3" id="KW-0238">DNA-binding</keyword>
<dbReference type="SMART" id="SM00342">
    <property type="entry name" value="HTH_ARAC"/>
    <property type="match status" value="1"/>
</dbReference>
<organism evidence="7 8">
    <name type="scientific">Phytopseudomonas dryadis</name>
    <dbReference type="NCBI Taxonomy" id="2487520"/>
    <lineage>
        <taxon>Bacteria</taxon>
        <taxon>Pseudomonadati</taxon>
        <taxon>Pseudomonadota</taxon>
        <taxon>Gammaproteobacteria</taxon>
        <taxon>Pseudomonadales</taxon>
        <taxon>Pseudomonadaceae</taxon>
        <taxon>Phytopseudomonas</taxon>
    </lineage>
</organism>
<dbReference type="InterPro" id="IPR018060">
    <property type="entry name" value="HTH_AraC"/>
</dbReference>